<feature type="domain" description="Ig-like" evidence="11">
    <location>
        <begin position="20"/>
        <end position="123"/>
    </location>
</feature>
<keyword evidence="9" id="KW-1279">T cell receptor</keyword>
<dbReference type="PROSITE" id="PS50835">
    <property type="entry name" value="IG_LIKE"/>
    <property type="match status" value="1"/>
</dbReference>
<dbReference type="GO" id="GO:0042101">
    <property type="term" value="C:T cell receptor complex"/>
    <property type="evidence" value="ECO:0007669"/>
    <property type="project" value="UniProtKB-KW"/>
</dbReference>
<evidence type="ECO:0000256" key="1">
    <source>
        <dbReference type="ARBA" id="ARBA00004236"/>
    </source>
</evidence>
<keyword evidence="3 10" id="KW-0732">Signal</keyword>
<evidence type="ECO:0000256" key="4">
    <source>
        <dbReference type="ARBA" id="ARBA00023130"/>
    </source>
</evidence>
<accession>A0A8C6HRK1</accession>
<dbReference type="InterPro" id="IPR013783">
    <property type="entry name" value="Ig-like_fold"/>
</dbReference>
<dbReference type="Ensembl" id="ENSMSIT00000031393.1">
    <property type="protein sequence ID" value="ENSMSIP00000024885.1"/>
    <property type="gene ID" value="ENSMSIG00000021033.1"/>
</dbReference>
<dbReference type="Pfam" id="PF07686">
    <property type="entry name" value="V-set"/>
    <property type="match status" value="1"/>
</dbReference>
<dbReference type="GeneTree" id="ENSGT00900000140957"/>
<keyword evidence="7" id="KW-0325">Glycoprotein</keyword>
<organism evidence="12 13">
    <name type="scientific">Mus spicilegus</name>
    <name type="common">Mound-building mouse</name>
    <dbReference type="NCBI Taxonomy" id="10103"/>
    <lineage>
        <taxon>Eukaryota</taxon>
        <taxon>Metazoa</taxon>
        <taxon>Chordata</taxon>
        <taxon>Craniata</taxon>
        <taxon>Vertebrata</taxon>
        <taxon>Euteleostomi</taxon>
        <taxon>Mammalia</taxon>
        <taxon>Eutheria</taxon>
        <taxon>Euarchontoglires</taxon>
        <taxon>Glires</taxon>
        <taxon>Rodentia</taxon>
        <taxon>Myomorpha</taxon>
        <taxon>Muroidea</taxon>
        <taxon>Muridae</taxon>
        <taxon>Murinae</taxon>
        <taxon>Mus</taxon>
        <taxon>Mus</taxon>
    </lineage>
</organism>
<dbReference type="SUPFAM" id="SSF48726">
    <property type="entry name" value="Immunoglobulin"/>
    <property type="match status" value="1"/>
</dbReference>
<keyword evidence="5" id="KW-0472">Membrane</keyword>
<keyword evidence="13" id="KW-1185">Reference proteome</keyword>
<evidence type="ECO:0000256" key="6">
    <source>
        <dbReference type="ARBA" id="ARBA00023157"/>
    </source>
</evidence>
<dbReference type="InterPro" id="IPR003599">
    <property type="entry name" value="Ig_sub"/>
</dbReference>
<comment type="subcellular location">
    <subcellularLocation>
        <location evidence="1">Cell membrane</location>
    </subcellularLocation>
</comment>
<evidence type="ECO:0000256" key="3">
    <source>
        <dbReference type="ARBA" id="ARBA00022729"/>
    </source>
</evidence>
<keyword evidence="6" id="KW-1015">Disulfide bond</keyword>
<evidence type="ECO:0000313" key="13">
    <source>
        <dbReference type="Proteomes" id="UP000694415"/>
    </source>
</evidence>
<dbReference type="SMART" id="SM00406">
    <property type="entry name" value="IGv"/>
    <property type="match status" value="1"/>
</dbReference>
<keyword evidence="4" id="KW-1064">Adaptive immunity</keyword>
<dbReference type="SMART" id="SM00409">
    <property type="entry name" value="IG"/>
    <property type="match status" value="1"/>
</dbReference>
<dbReference type="GO" id="GO:0002250">
    <property type="term" value="P:adaptive immune response"/>
    <property type="evidence" value="ECO:0007669"/>
    <property type="project" value="UniProtKB-KW"/>
</dbReference>
<dbReference type="InterPro" id="IPR013106">
    <property type="entry name" value="Ig_V-set"/>
</dbReference>
<evidence type="ECO:0000256" key="8">
    <source>
        <dbReference type="ARBA" id="ARBA00038651"/>
    </source>
</evidence>
<keyword evidence="2" id="KW-1003">Cell membrane</keyword>
<dbReference type="InterPro" id="IPR036179">
    <property type="entry name" value="Ig-like_dom_sf"/>
</dbReference>
<dbReference type="AlphaFoldDB" id="A0A8C6HRK1"/>
<dbReference type="Proteomes" id="UP000694415">
    <property type="component" value="Unplaced"/>
</dbReference>
<sequence>MKRLLCSLLGLLCTQVCCESGLQQSPASLVLQEAENAELQCSFSIFTNQVQWFYQRPGGRLLSLLYNPSGTKQSGRLTSTTVIKERRSSLHISSSQITDSGTYLCAMETQCSTHTCSPHTNLQLGGCGPLQSQDIRKPPQNICVAYCLFLVWVEFHPRVSFGPCRFTFAFIFISQYILPPEIAVFNSELTEADGMTELT</sequence>
<dbReference type="PANTHER" id="PTHR19339">
    <property type="entry name" value="T CELL RECEPTOR ALPHA VARIABLE 39"/>
    <property type="match status" value="1"/>
</dbReference>
<evidence type="ECO:0000313" key="12">
    <source>
        <dbReference type="Ensembl" id="ENSMSIP00000024885.1"/>
    </source>
</evidence>
<comment type="subunit">
    <text evidence="8">Alpha-beta TR is a heterodimer composed of an alpha and beta chain; disulfide-linked. The alpha-beta TR is associated with the transmembrane signaling CD3 coreceptor proteins to form the TR-CD3 (TcR or TCR). The assembly of alpha-beta TR heterodimers with CD3 occurs in the endoplasmic reticulum where a single alpha-beta TR heterodimer associates with one CD3D-CD3E heterodimer, one CD3G-CD3E heterodimer and one CD247 homodimer forming a stable octameric structure. CD3D-CD3E and CD3G-CD3E heterodimers preferentially associate with TR alpha and TR beta chains, respectively. The association of the CD247 homodimer is the last step of TcR assembly in the endoplasmic reticulum and is required for transport to the cell surface.</text>
</comment>
<keyword evidence="9" id="KW-0391">Immunity</keyword>
<feature type="signal peptide" evidence="10">
    <location>
        <begin position="1"/>
        <end position="18"/>
    </location>
</feature>
<dbReference type="PANTHER" id="PTHR19339:SF11">
    <property type="entry name" value="T CELL RECEPTOR ALPHA VARIABLE 13-4-DV7-RELATED"/>
    <property type="match status" value="1"/>
</dbReference>
<name>A0A8C6HRK1_MUSSI</name>
<protein>
    <recommendedName>
        <fullName evidence="11">Ig-like domain-containing protein</fullName>
    </recommendedName>
</protein>
<evidence type="ECO:0000256" key="2">
    <source>
        <dbReference type="ARBA" id="ARBA00022475"/>
    </source>
</evidence>
<evidence type="ECO:0000256" key="5">
    <source>
        <dbReference type="ARBA" id="ARBA00023136"/>
    </source>
</evidence>
<reference evidence="12" key="2">
    <citation type="submission" date="2025-09" db="UniProtKB">
        <authorList>
            <consortium name="Ensembl"/>
        </authorList>
    </citation>
    <scope>IDENTIFICATION</scope>
</reference>
<dbReference type="InterPro" id="IPR051896">
    <property type="entry name" value="TCR_alpha_variable"/>
</dbReference>
<proteinExistence type="predicted"/>
<evidence type="ECO:0000259" key="11">
    <source>
        <dbReference type="PROSITE" id="PS50835"/>
    </source>
</evidence>
<evidence type="ECO:0000256" key="10">
    <source>
        <dbReference type="SAM" id="SignalP"/>
    </source>
</evidence>
<dbReference type="Gene3D" id="2.60.40.10">
    <property type="entry name" value="Immunoglobulins"/>
    <property type="match status" value="1"/>
</dbReference>
<feature type="chain" id="PRO_5034683224" description="Ig-like domain-containing protein" evidence="10">
    <location>
        <begin position="19"/>
        <end position="199"/>
    </location>
</feature>
<evidence type="ECO:0000256" key="9">
    <source>
        <dbReference type="ARBA" id="ARBA00043266"/>
    </source>
</evidence>
<reference evidence="12" key="1">
    <citation type="submission" date="2025-08" db="UniProtKB">
        <authorList>
            <consortium name="Ensembl"/>
        </authorList>
    </citation>
    <scope>IDENTIFICATION</scope>
</reference>
<evidence type="ECO:0000256" key="7">
    <source>
        <dbReference type="ARBA" id="ARBA00023180"/>
    </source>
</evidence>
<dbReference type="InterPro" id="IPR007110">
    <property type="entry name" value="Ig-like_dom"/>
</dbReference>